<protein>
    <submittedName>
        <fullName evidence="2">DUF3888 domain-containing protein</fullName>
    </submittedName>
</protein>
<sequence length="144" mass="16686">MKKIIIVSLLLMSLLLINSAFAKSDIEYFPQDQPPSVIELAFLRELGIPILETMSSYGDNQLFEFERIEKIERNRQYDYYDVSLRVISFEGAHNPPYKLINITFRIPPGLPSEKYKVISNKAVISYKAKHITPEEVEKLSKFTN</sequence>
<evidence type="ECO:0000256" key="1">
    <source>
        <dbReference type="SAM" id="SignalP"/>
    </source>
</evidence>
<name>A0ABY2T439_9BACI</name>
<feature type="signal peptide" evidence="1">
    <location>
        <begin position="1"/>
        <end position="22"/>
    </location>
</feature>
<dbReference type="Proteomes" id="UP000308330">
    <property type="component" value="Unassembled WGS sequence"/>
</dbReference>
<evidence type="ECO:0000313" key="3">
    <source>
        <dbReference type="Proteomes" id="UP000308330"/>
    </source>
</evidence>
<keyword evidence="1" id="KW-0732">Signal</keyword>
<dbReference type="EMBL" id="SZPT01000001">
    <property type="protein sequence ID" value="TKI50577.1"/>
    <property type="molecule type" value="Genomic_DNA"/>
</dbReference>
<dbReference type="InterPro" id="IPR024984">
    <property type="entry name" value="DUF3888"/>
</dbReference>
<reference evidence="2 3" key="1">
    <citation type="submission" date="2019-04" db="EMBL/GenBank/DDBJ databases">
        <title>Lysinibacillus genome sequencing.</title>
        <authorList>
            <person name="Dunlap C."/>
        </authorList>
    </citation>
    <scope>NUCLEOTIDE SEQUENCE [LARGE SCALE GENOMIC DNA]</scope>
    <source>
        <strain evidence="2 3">KCTC 33042</strain>
    </source>
</reference>
<evidence type="ECO:0000313" key="2">
    <source>
        <dbReference type="EMBL" id="TKI50577.1"/>
    </source>
</evidence>
<proteinExistence type="predicted"/>
<organism evidence="2 3">
    <name type="scientific">Lysinibacillus tabacifolii</name>
    <dbReference type="NCBI Taxonomy" id="1173107"/>
    <lineage>
        <taxon>Bacteria</taxon>
        <taxon>Bacillati</taxon>
        <taxon>Bacillota</taxon>
        <taxon>Bacilli</taxon>
        <taxon>Bacillales</taxon>
        <taxon>Bacillaceae</taxon>
        <taxon>Lysinibacillus</taxon>
    </lineage>
</organism>
<feature type="chain" id="PRO_5046642587" evidence="1">
    <location>
        <begin position="23"/>
        <end position="144"/>
    </location>
</feature>
<dbReference type="RefSeq" id="WP_108030179.1">
    <property type="nucleotide sequence ID" value="NZ_PYUE01000003.1"/>
</dbReference>
<dbReference type="Pfam" id="PF13027">
    <property type="entry name" value="DUF3888"/>
    <property type="match status" value="1"/>
</dbReference>
<keyword evidence="3" id="KW-1185">Reference proteome</keyword>
<accession>A0ABY2T439</accession>
<gene>
    <name evidence="2" type="ORF">FC748_05030</name>
</gene>
<comment type="caution">
    <text evidence="2">The sequence shown here is derived from an EMBL/GenBank/DDBJ whole genome shotgun (WGS) entry which is preliminary data.</text>
</comment>